<feature type="region of interest" description="Disordered" evidence="1">
    <location>
        <begin position="371"/>
        <end position="404"/>
    </location>
</feature>
<keyword evidence="3" id="KW-1185">Reference proteome</keyword>
<reference evidence="2" key="1">
    <citation type="submission" date="2020-11" db="EMBL/GenBank/DDBJ databases">
        <authorList>
            <consortium name="DOE Joint Genome Institute"/>
            <person name="Ahrendt S."/>
            <person name="Riley R."/>
            <person name="Andreopoulos W."/>
            <person name="LaButti K."/>
            <person name="Pangilinan J."/>
            <person name="Ruiz-duenas F.J."/>
            <person name="Barrasa J.M."/>
            <person name="Sanchez-Garcia M."/>
            <person name="Camarero S."/>
            <person name="Miyauchi S."/>
            <person name="Serrano A."/>
            <person name="Linde D."/>
            <person name="Babiker R."/>
            <person name="Drula E."/>
            <person name="Ayuso-Fernandez I."/>
            <person name="Pacheco R."/>
            <person name="Padilla G."/>
            <person name="Ferreira P."/>
            <person name="Barriuso J."/>
            <person name="Kellner H."/>
            <person name="Castanera R."/>
            <person name="Alfaro M."/>
            <person name="Ramirez L."/>
            <person name="Pisabarro A.G."/>
            <person name="Kuo A."/>
            <person name="Tritt A."/>
            <person name="Lipzen A."/>
            <person name="He G."/>
            <person name="Yan M."/>
            <person name="Ng V."/>
            <person name="Cullen D."/>
            <person name="Martin F."/>
            <person name="Rosso M.-N."/>
            <person name="Henrissat B."/>
            <person name="Hibbett D."/>
            <person name="Martinez A.T."/>
            <person name="Grigoriev I.V."/>
        </authorList>
    </citation>
    <scope>NUCLEOTIDE SEQUENCE</scope>
    <source>
        <strain evidence="2">AH 44721</strain>
    </source>
</reference>
<evidence type="ECO:0000313" key="3">
    <source>
        <dbReference type="Proteomes" id="UP000724874"/>
    </source>
</evidence>
<gene>
    <name evidence="2" type="ORF">CPB84DRAFT_1857570</name>
</gene>
<feature type="compositionally biased region" description="Low complexity" evidence="1">
    <location>
        <begin position="331"/>
        <end position="343"/>
    </location>
</feature>
<dbReference type="AlphaFoldDB" id="A0A9P5N6Q1"/>
<dbReference type="OrthoDB" id="3253434at2759"/>
<evidence type="ECO:0000313" key="2">
    <source>
        <dbReference type="EMBL" id="KAF8868520.1"/>
    </source>
</evidence>
<evidence type="ECO:0000256" key="1">
    <source>
        <dbReference type="SAM" id="MobiDB-lite"/>
    </source>
</evidence>
<accession>A0A9P5N6Q1</accession>
<dbReference type="EMBL" id="JADNYJ010000617">
    <property type="protein sequence ID" value="KAF8868520.1"/>
    <property type="molecule type" value="Genomic_DNA"/>
</dbReference>
<feature type="compositionally biased region" description="Pro residues" evidence="1">
    <location>
        <begin position="384"/>
        <end position="400"/>
    </location>
</feature>
<comment type="caution">
    <text evidence="2">The sequence shown here is derived from an EMBL/GenBank/DDBJ whole genome shotgun (WGS) entry which is preliminary data.</text>
</comment>
<dbReference type="Proteomes" id="UP000724874">
    <property type="component" value="Unassembled WGS sequence"/>
</dbReference>
<feature type="region of interest" description="Disordered" evidence="1">
    <location>
        <begin position="325"/>
        <end position="348"/>
    </location>
</feature>
<protein>
    <submittedName>
        <fullName evidence="2">Uncharacterized protein</fullName>
    </submittedName>
</protein>
<sequence>MVNRWSKDDPKQGSAFHELVILPTVAPQLARPYHLPGTPEFHAAQAELAHQSATVAPTSTDVVAAVPSSENQQAADESSGAEVSIDELLKNHDFYVLVTLEWTERIKTVRSSRPKKMNESKNTPDVVKVLTMTHPQFVMAALTAHGYQQAYIPGPTSAKVILSISSGGKARAPIVQDDTDWNMAQVQLRDQVRHTRGKLNAVCVIFDLDSMEGFKNRKRHLSPTGLRDADQLELIRGTHVPSMEAFSPDQVALGRAIEEIKEVWSCDKHGVCYIMKDASHVELNRFRLGAFGAAVVAGQCVANGAPPPGLLQAWAGPQGTIAAPAAKVPRGRSGPVRSSSEGVLHPATTDPTALLLSTVVPMVTMMAQQTMSSAMNSKRSHQHPSPPSSLPPSSPPPSSSPPAIEDELELCLESFGQSRGISEELIEKAFAALKAENYSPAVISETTLAIGRL</sequence>
<name>A0A9P5N6Q1_GYMJU</name>
<proteinExistence type="predicted"/>
<organism evidence="2 3">
    <name type="scientific">Gymnopilus junonius</name>
    <name type="common">Spectacular rustgill mushroom</name>
    <name type="synonym">Gymnopilus spectabilis subsp. junonius</name>
    <dbReference type="NCBI Taxonomy" id="109634"/>
    <lineage>
        <taxon>Eukaryota</taxon>
        <taxon>Fungi</taxon>
        <taxon>Dikarya</taxon>
        <taxon>Basidiomycota</taxon>
        <taxon>Agaricomycotina</taxon>
        <taxon>Agaricomycetes</taxon>
        <taxon>Agaricomycetidae</taxon>
        <taxon>Agaricales</taxon>
        <taxon>Agaricineae</taxon>
        <taxon>Hymenogastraceae</taxon>
        <taxon>Gymnopilus</taxon>
    </lineage>
</organism>